<dbReference type="SUPFAM" id="SSF55874">
    <property type="entry name" value="ATPase domain of HSP90 chaperone/DNA topoisomerase II/histidine kinase"/>
    <property type="match status" value="1"/>
</dbReference>
<dbReference type="Pfam" id="PF00512">
    <property type="entry name" value="HisKA"/>
    <property type="match status" value="1"/>
</dbReference>
<dbReference type="Gene3D" id="3.30.565.10">
    <property type="entry name" value="Histidine kinase-like ATPase, C-terminal domain"/>
    <property type="match status" value="1"/>
</dbReference>
<dbReference type="EC" id="2.7.13.3" evidence="2"/>
<evidence type="ECO:0000256" key="3">
    <source>
        <dbReference type="ARBA" id="ARBA00022553"/>
    </source>
</evidence>
<dbReference type="InterPro" id="IPR003661">
    <property type="entry name" value="HisK_dim/P_dom"/>
</dbReference>
<evidence type="ECO:0000256" key="6">
    <source>
        <dbReference type="ARBA" id="ARBA00023012"/>
    </source>
</evidence>
<dbReference type="InterPro" id="IPR050736">
    <property type="entry name" value="Sensor_HK_Regulatory"/>
</dbReference>
<dbReference type="CDD" id="cd00082">
    <property type="entry name" value="HisKA"/>
    <property type="match status" value="1"/>
</dbReference>
<dbReference type="EMBL" id="WFKJ01000030">
    <property type="protein sequence ID" value="KAB7889922.1"/>
    <property type="molecule type" value="Genomic_DNA"/>
</dbReference>
<evidence type="ECO:0000313" key="11">
    <source>
        <dbReference type="Proteomes" id="UP000461010"/>
    </source>
</evidence>
<feature type="transmembrane region" description="Helical" evidence="7">
    <location>
        <begin position="378"/>
        <end position="398"/>
    </location>
</feature>
<dbReference type="PRINTS" id="PR00344">
    <property type="entry name" value="BCTRLSENSOR"/>
</dbReference>
<dbReference type="PANTHER" id="PTHR43711:SF31">
    <property type="entry name" value="HISTIDINE KINASE"/>
    <property type="match status" value="1"/>
</dbReference>
<evidence type="ECO:0000256" key="2">
    <source>
        <dbReference type="ARBA" id="ARBA00012438"/>
    </source>
</evidence>
<evidence type="ECO:0000256" key="1">
    <source>
        <dbReference type="ARBA" id="ARBA00000085"/>
    </source>
</evidence>
<dbReference type="SUPFAM" id="SSF47384">
    <property type="entry name" value="Homodimeric domain of signal transducing histidine kinase"/>
    <property type="match status" value="1"/>
</dbReference>
<feature type="domain" description="Histidine kinase" evidence="8">
    <location>
        <begin position="480"/>
        <end position="698"/>
    </location>
</feature>
<evidence type="ECO:0000313" key="12">
    <source>
        <dbReference type="Proteomes" id="UP000472839"/>
    </source>
</evidence>
<keyword evidence="7" id="KW-0472">Membrane</keyword>
<evidence type="ECO:0000313" key="10">
    <source>
        <dbReference type="EMBL" id="KAB7889922.1"/>
    </source>
</evidence>
<dbReference type="Pfam" id="PF02518">
    <property type="entry name" value="HATPase_c"/>
    <property type="match status" value="1"/>
</dbReference>
<keyword evidence="11" id="KW-1185">Reference proteome</keyword>
<keyword evidence="4" id="KW-0808">Transferase</keyword>
<sequence>MPNKKLHKILISHFFKFSLIPILVVEIALLVLYFSINAYISLKNTNLLLNNAQSHTLEVLKNESKFISDKLSEVTRLAKVLQYEHQEIMKNSKNFGLPNGEPSFKVAKNGVFYKANKVGSSLYYSAETKIGEKELAKAKFTEAMDISLKSIVDTNENIVAAYFNTSDNMNRLYPFIDDVAQQYGRHINMADYNFYYLADLKHNPKKEPVWTGAYLDPAGNGWMLSCIVPIYNGDILEGVTGIDITIDSFVKNILNRKLPYNANLFMVDKDGMIIAMSEYIENLLGLKELKEHLYTDAILKTIEKPEEFNILKNSTPFASQFKQLIQEKVSTDSLIIQGNEYLALEQKVHETDWELLILIDKNEIFDSIVHLKELSNKIGYFAIAFLLLFYIIFFYFLLRRINIFSDVITQPIVKLSEETTKIKETDSKINTINTDILEIYQLNTNFSNMMSELNKKTQNLNEAKLLAEESSRAKDDFLANMSHELKTPLNSVNLISSIMLKNKKGNFDEKDIKSLGIINNSGKDLLKLVEDILDVSKLEAGEIEAHYSDFNLYKLLEKTYNNFELQMKNKNLGFSYECSKEIGLIHSDEDKVKQVLKNLLSNAFKFTDHGEIKLTVRLNKEFIEFEVKDTGVGIPEDKIEDVFDRFKQVDSSITRKFGGTGLGLSIIKEITTLLGGDIKVESKVNIGSTFTARIKSNKEEIIQKEVGKNSNSLNSNKKKIVLFNNNPIKFISLSVLLQKSFNLTTTSSFTELLDILKESTFDYILLDSSKFDEEKLSKLEIFKEKTILINEEDLSNTNKIKEIISFLDS</sequence>
<dbReference type="PANTHER" id="PTHR43711">
    <property type="entry name" value="TWO-COMPONENT HISTIDINE KINASE"/>
    <property type="match status" value="1"/>
</dbReference>
<dbReference type="Gene3D" id="6.10.340.10">
    <property type="match status" value="1"/>
</dbReference>
<reference evidence="11 12" key="1">
    <citation type="submission" date="2019-10" db="EMBL/GenBank/DDBJ databases">
        <title>Poseidonibacter ostreae sp. nov., isolated from the gut of the Ostrea denselamellosa.</title>
        <authorList>
            <person name="Choi A."/>
        </authorList>
    </citation>
    <scope>NUCLEOTIDE SEQUENCE [LARGE SCALE GENOMIC DNA]</scope>
    <source>
        <strain evidence="9 12">SJOD-M-33</strain>
        <strain evidence="10 11">SJOD-M-5</strain>
    </source>
</reference>
<evidence type="ECO:0000256" key="4">
    <source>
        <dbReference type="ARBA" id="ARBA00022679"/>
    </source>
</evidence>
<comment type="catalytic activity">
    <reaction evidence="1">
        <text>ATP + protein L-histidine = ADP + protein N-phospho-L-histidine.</text>
        <dbReference type="EC" id="2.7.13.3"/>
    </reaction>
</comment>
<dbReference type="Proteomes" id="UP000461010">
    <property type="component" value="Unassembled WGS sequence"/>
</dbReference>
<protein>
    <recommendedName>
        <fullName evidence="2">histidine kinase</fullName>
        <ecNumber evidence="2">2.7.13.3</ecNumber>
    </recommendedName>
</protein>
<keyword evidence="3" id="KW-0597">Phosphoprotein</keyword>
<dbReference type="SMART" id="SM00387">
    <property type="entry name" value="HATPase_c"/>
    <property type="match status" value="1"/>
</dbReference>
<gene>
    <name evidence="10" type="ORF">GBG18_10035</name>
    <name evidence="9" type="ORF">GBG19_11585</name>
</gene>
<dbReference type="InterPro" id="IPR004358">
    <property type="entry name" value="Sig_transdc_His_kin-like_C"/>
</dbReference>
<keyword evidence="7" id="KW-0812">Transmembrane</keyword>
<dbReference type="RefSeq" id="WP_152190736.1">
    <property type="nucleotide sequence ID" value="NZ_WFKJ01000030.1"/>
</dbReference>
<evidence type="ECO:0000256" key="5">
    <source>
        <dbReference type="ARBA" id="ARBA00022777"/>
    </source>
</evidence>
<evidence type="ECO:0000259" key="8">
    <source>
        <dbReference type="PROSITE" id="PS50109"/>
    </source>
</evidence>
<keyword evidence="7" id="KW-1133">Transmembrane helix</keyword>
<evidence type="ECO:0000256" key="7">
    <source>
        <dbReference type="SAM" id="Phobius"/>
    </source>
</evidence>
<dbReference type="FunFam" id="3.30.565.10:FF:000010">
    <property type="entry name" value="Sensor histidine kinase RcsC"/>
    <property type="match status" value="1"/>
</dbReference>
<evidence type="ECO:0000313" key="9">
    <source>
        <dbReference type="EMBL" id="KAB7886873.1"/>
    </source>
</evidence>
<dbReference type="InterPro" id="IPR036097">
    <property type="entry name" value="HisK_dim/P_sf"/>
</dbReference>
<dbReference type="InterPro" id="IPR005467">
    <property type="entry name" value="His_kinase_dom"/>
</dbReference>
<dbReference type="PROSITE" id="PS50109">
    <property type="entry name" value="HIS_KIN"/>
    <property type="match status" value="1"/>
</dbReference>
<proteinExistence type="predicted"/>
<dbReference type="Proteomes" id="UP000472839">
    <property type="component" value="Unassembled WGS sequence"/>
</dbReference>
<comment type="caution">
    <text evidence="9">The sequence shown here is derived from an EMBL/GenBank/DDBJ whole genome shotgun (WGS) entry which is preliminary data.</text>
</comment>
<dbReference type="CDD" id="cd12913">
    <property type="entry name" value="PDC1_MCP_like"/>
    <property type="match status" value="1"/>
</dbReference>
<dbReference type="EMBL" id="WFKK01000037">
    <property type="protein sequence ID" value="KAB7886873.1"/>
    <property type="molecule type" value="Genomic_DNA"/>
</dbReference>
<dbReference type="AlphaFoldDB" id="A0A6L4WR57"/>
<organism evidence="9 12">
    <name type="scientific">Poseidonibacter ostreae</name>
    <dbReference type="NCBI Taxonomy" id="2654171"/>
    <lineage>
        <taxon>Bacteria</taxon>
        <taxon>Pseudomonadati</taxon>
        <taxon>Campylobacterota</taxon>
        <taxon>Epsilonproteobacteria</taxon>
        <taxon>Campylobacterales</taxon>
        <taxon>Arcobacteraceae</taxon>
        <taxon>Poseidonibacter</taxon>
    </lineage>
</organism>
<keyword evidence="6" id="KW-0902">Two-component regulatory system</keyword>
<dbReference type="CDD" id="cd16922">
    <property type="entry name" value="HATPase_EvgS-ArcB-TorS-like"/>
    <property type="match status" value="1"/>
</dbReference>
<dbReference type="InterPro" id="IPR036890">
    <property type="entry name" value="HATPase_C_sf"/>
</dbReference>
<dbReference type="GO" id="GO:0000155">
    <property type="term" value="F:phosphorelay sensor kinase activity"/>
    <property type="evidence" value="ECO:0007669"/>
    <property type="project" value="InterPro"/>
</dbReference>
<feature type="transmembrane region" description="Helical" evidence="7">
    <location>
        <begin position="14"/>
        <end position="36"/>
    </location>
</feature>
<dbReference type="Gene3D" id="3.30.450.20">
    <property type="entry name" value="PAS domain"/>
    <property type="match status" value="2"/>
</dbReference>
<dbReference type="Gene3D" id="1.10.287.130">
    <property type="match status" value="1"/>
</dbReference>
<name>A0A6L4WR57_9BACT</name>
<dbReference type="SMART" id="SM00388">
    <property type="entry name" value="HisKA"/>
    <property type="match status" value="1"/>
</dbReference>
<dbReference type="InterPro" id="IPR003594">
    <property type="entry name" value="HATPase_dom"/>
</dbReference>
<accession>A0A6L4WR57</accession>
<keyword evidence="5" id="KW-0418">Kinase</keyword>